<evidence type="ECO:0000256" key="1">
    <source>
        <dbReference type="SAM" id="MobiDB-lite"/>
    </source>
</evidence>
<dbReference type="AlphaFoldDB" id="A0A5M9MHZ2"/>
<gene>
    <name evidence="2" type="ORF">ATNIH1004_008021</name>
</gene>
<organism evidence="2 3">
    <name type="scientific">Aspergillus tanneri</name>
    <dbReference type="NCBI Taxonomy" id="1220188"/>
    <lineage>
        <taxon>Eukaryota</taxon>
        <taxon>Fungi</taxon>
        <taxon>Dikarya</taxon>
        <taxon>Ascomycota</taxon>
        <taxon>Pezizomycotina</taxon>
        <taxon>Eurotiomycetes</taxon>
        <taxon>Eurotiomycetidae</taxon>
        <taxon>Eurotiales</taxon>
        <taxon>Aspergillaceae</taxon>
        <taxon>Aspergillus</taxon>
        <taxon>Aspergillus subgen. Circumdati</taxon>
    </lineage>
</organism>
<dbReference type="EMBL" id="QUQM01000007">
    <property type="protein sequence ID" value="KAA8646588.1"/>
    <property type="molecule type" value="Genomic_DNA"/>
</dbReference>
<protein>
    <submittedName>
        <fullName evidence="2">Uncharacterized protein</fullName>
    </submittedName>
</protein>
<dbReference type="RefSeq" id="XP_033425949.1">
    <property type="nucleotide sequence ID" value="XM_033572634.1"/>
</dbReference>
<proteinExistence type="predicted"/>
<name>A0A5M9MHZ2_9EURO</name>
<comment type="caution">
    <text evidence="2">The sequence shown here is derived from an EMBL/GenBank/DDBJ whole genome shotgun (WGS) entry which is preliminary data.</text>
</comment>
<evidence type="ECO:0000313" key="3">
    <source>
        <dbReference type="Proteomes" id="UP000324241"/>
    </source>
</evidence>
<dbReference type="Proteomes" id="UP000324241">
    <property type="component" value="Unassembled WGS sequence"/>
</dbReference>
<accession>A0A5M9MHZ2</accession>
<feature type="compositionally biased region" description="Polar residues" evidence="1">
    <location>
        <begin position="17"/>
        <end position="27"/>
    </location>
</feature>
<sequence>MLITCLAARPLVDSPERNSLSRPSTGQDAEPGPLREPGNRSGKIGLTHLRKEEPAYSDSLPASCQGRVAVGEGVLPVLQMQARDGIRDSEDARVLGDHGDCVVLELSFPTQGPWK</sequence>
<dbReference type="GeneID" id="54330723"/>
<reference evidence="2 3" key="1">
    <citation type="submission" date="2019-08" db="EMBL/GenBank/DDBJ databases">
        <title>The genome sequence of a newly discovered highly antifungal drug resistant Aspergillus species, Aspergillus tanneri NIH 1004.</title>
        <authorList>
            <person name="Mounaud S."/>
            <person name="Singh I."/>
            <person name="Joardar V."/>
            <person name="Pakala S."/>
            <person name="Pakala S."/>
            <person name="Venepally P."/>
            <person name="Chung J.K."/>
            <person name="Losada L."/>
            <person name="Nierman W.C."/>
        </authorList>
    </citation>
    <scope>NUCLEOTIDE SEQUENCE [LARGE SCALE GENOMIC DNA]</scope>
    <source>
        <strain evidence="2 3">NIH1004</strain>
    </source>
</reference>
<evidence type="ECO:0000313" key="2">
    <source>
        <dbReference type="EMBL" id="KAA8646588.1"/>
    </source>
</evidence>
<feature type="region of interest" description="Disordered" evidence="1">
    <location>
        <begin position="9"/>
        <end position="44"/>
    </location>
</feature>